<comment type="caution">
    <text evidence="1">The sequence shown here is derived from an EMBL/GenBank/DDBJ whole genome shotgun (WGS) entry which is preliminary data.</text>
</comment>
<gene>
    <name evidence="1" type="ORF">ACFFVB_17680</name>
</gene>
<evidence type="ECO:0000313" key="1">
    <source>
        <dbReference type="EMBL" id="MFB9054918.1"/>
    </source>
</evidence>
<sequence>MKPSILLGAASAIIKSKRLKIVFVALQLGYLAHRYLEDKRESKAELTQ</sequence>
<keyword evidence="2" id="KW-1185">Reference proteome</keyword>
<evidence type="ECO:0000313" key="2">
    <source>
        <dbReference type="Proteomes" id="UP001589605"/>
    </source>
</evidence>
<dbReference type="RefSeq" id="WP_382384554.1">
    <property type="nucleotide sequence ID" value="NZ_JBHMEZ010000032.1"/>
</dbReference>
<reference evidence="1 2" key="1">
    <citation type="submission" date="2024-09" db="EMBL/GenBank/DDBJ databases">
        <authorList>
            <person name="Sun Q."/>
            <person name="Mori K."/>
        </authorList>
    </citation>
    <scope>NUCLEOTIDE SEQUENCE [LARGE SCALE GENOMIC DNA]</scope>
    <source>
        <strain evidence="1 2">CECT 8286</strain>
    </source>
</reference>
<protein>
    <submittedName>
        <fullName evidence="1">Uncharacterized protein</fullName>
    </submittedName>
</protein>
<dbReference type="EMBL" id="JBHMEZ010000032">
    <property type="protein sequence ID" value="MFB9054918.1"/>
    <property type="molecule type" value="Genomic_DNA"/>
</dbReference>
<accession>A0ABV5F642</accession>
<organism evidence="1 2">
    <name type="scientific">Formosa undariae</name>
    <dbReference type="NCBI Taxonomy" id="1325436"/>
    <lineage>
        <taxon>Bacteria</taxon>
        <taxon>Pseudomonadati</taxon>
        <taxon>Bacteroidota</taxon>
        <taxon>Flavobacteriia</taxon>
        <taxon>Flavobacteriales</taxon>
        <taxon>Flavobacteriaceae</taxon>
        <taxon>Formosa</taxon>
    </lineage>
</organism>
<name>A0ABV5F642_9FLAO</name>
<dbReference type="Proteomes" id="UP001589605">
    <property type="component" value="Unassembled WGS sequence"/>
</dbReference>
<proteinExistence type="predicted"/>